<proteinExistence type="predicted"/>
<evidence type="ECO:0000313" key="1">
    <source>
        <dbReference type="EMBL" id="SFK50384.1"/>
    </source>
</evidence>
<evidence type="ECO:0000313" key="2">
    <source>
        <dbReference type="Proteomes" id="UP000198915"/>
    </source>
</evidence>
<reference evidence="2" key="1">
    <citation type="submission" date="2016-10" db="EMBL/GenBank/DDBJ databases">
        <authorList>
            <person name="Varghese N."/>
            <person name="Submissions S."/>
        </authorList>
    </citation>
    <scope>NUCLEOTIDE SEQUENCE [LARGE SCALE GENOMIC DNA]</scope>
    <source>
        <strain evidence="2">OK042</strain>
    </source>
</reference>
<accession>A0A1I4A1Z0</accession>
<dbReference type="STRING" id="1884381.SAMN05518846_114114"/>
<keyword evidence="2" id="KW-1185">Reference proteome</keyword>
<protein>
    <submittedName>
        <fullName evidence="1">Uncharacterized protein</fullName>
    </submittedName>
</protein>
<organism evidence="1 2">
    <name type="scientific">Brevibacillus centrosporus</name>
    <dbReference type="NCBI Taxonomy" id="54910"/>
    <lineage>
        <taxon>Bacteria</taxon>
        <taxon>Bacillati</taxon>
        <taxon>Bacillota</taxon>
        <taxon>Bacilli</taxon>
        <taxon>Bacillales</taxon>
        <taxon>Paenibacillaceae</taxon>
        <taxon>Brevibacillus</taxon>
    </lineage>
</organism>
<dbReference type="Proteomes" id="UP000198915">
    <property type="component" value="Unassembled WGS sequence"/>
</dbReference>
<name>A0A1I4A1Z0_9BACL</name>
<sequence length="55" mass="6607">MRQVIFYFRIVVNHELSMCDFPSSFIDDSSPYLILSEVLSFDMMKLMIFFFQLVD</sequence>
<gene>
    <name evidence="1" type="ORF">SAMN05518846_114114</name>
</gene>
<dbReference type="EMBL" id="FORT01000014">
    <property type="protein sequence ID" value="SFK50384.1"/>
    <property type="molecule type" value="Genomic_DNA"/>
</dbReference>
<dbReference type="AlphaFoldDB" id="A0A1I4A1Z0"/>